<dbReference type="InterPro" id="IPR027417">
    <property type="entry name" value="P-loop_NTPase"/>
</dbReference>
<dbReference type="Proteomes" id="UP000807716">
    <property type="component" value="Unassembled WGS sequence"/>
</dbReference>
<keyword evidence="2" id="KW-1185">Reference proteome</keyword>
<accession>A0A9P6Q9C4</accession>
<dbReference type="SUPFAM" id="SSF52540">
    <property type="entry name" value="P-loop containing nucleoside triphosphate hydrolases"/>
    <property type="match status" value="1"/>
</dbReference>
<dbReference type="OrthoDB" id="3691720at2759"/>
<name>A0A9P6Q9C4_9FUNG</name>
<evidence type="ECO:0000313" key="1">
    <source>
        <dbReference type="EMBL" id="KAG0260775.1"/>
    </source>
</evidence>
<reference evidence="1" key="1">
    <citation type="journal article" date="2020" name="Fungal Divers.">
        <title>Resolving the Mortierellaceae phylogeny through synthesis of multi-gene phylogenetics and phylogenomics.</title>
        <authorList>
            <person name="Vandepol N."/>
            <person name="Liber J."/>
            <person name="Desiro A."/>
            <person name="Na H."/>
            <person name="Kennedy M."/>
            <person name="Barry K."/>
            <person name="Grigoriev I.V."/>
            <person name="Miller A.N."/>
            <person name="O'Donnell K."/>
            <person name="Stajich J.E."/>
            <person name="Bonito G."/>
        </authorList>
    </citation>
    <scope>NUCLEOTIDE SEQUENCE</scope>
    <source>
        <strain evidence="1">BC1065</strain>
    </source>
</reference>
<evidence type="ECO:0000313" key="2">
    <source>
        <dbReference type="Proteomes" id="UP000807716"/>
    </source>
</evidence>
<sequence>MTIKKSPGQTLSTVGLQLTAPVFSHRQLYVAASRASDFSAVHVLLPSKENGGASSRTKYNTRYSLCIVYHHDDRRAYFPQYLPDVHHK</sequence>
<dbReference type="AlphaFoldDB" id="A0A9P6Q9C4"/>
<dbReference type="EMBL" id="JAAAJB010000238">
    <property type="protein sequence ID" value="KAG0260775.1"/>
    <property type="molecule type" value="Genomic_DNA"/>
</dbReference>
<gene>
    <name evidence="1" type="ORF">DFQ27_003346</name>
</gene>
<proteinExistence type="predicted"/>
<organism evidence="1 2">
    <name type="scientific">Actinomortierella ambigua</name>
    <dbReference type="NCBI Taxonomy" id="1343610"/>
    <lineage>
        <taxon>Eukaryota</taxon>
        <taxon>Fungi</taxon>
        <taxon>Fungi incertae sedis</taxon>
        <taxon>Mucoromycota</taxon>
        <taxon>Mortierellomycotina</taxon>
        <taxon>Mortierellomycetes</taxon>
        <taxon>Mortierellales</taxon>
        <taxon>Mortierellaceae</taxon>
        <taxon>Actinomortierella</taxon>
    </lineage>
</organism>
<comment type="caution">
    <text evidence="1">The sequence shown here is derived from an EMBL/GenBank/DDBJ whole genome shotgun (WGS) entry which is preliminary data.</text>
</comment>
<evidence type="ECO:0008006" key="3">
    <source>
        <dbReference type="Google" id="ProtNLM"/>
    </source>
</evidence>
<protein>
    <recommendedName>
        <fullName evidence="3">UvrD-like helicase C-terminal domain-containing protein</fullName>
    </recommendedName>
</protein>